<dbReference type="SUPFAM" id="SSF51735">
    <property type="entry name" value="NAD(P)-binding Rossmann-fold domains"/>
    <property type="match status" value="1"/>
</dbReference>
<name>A0A9W8ZD67_9PLEO</name>
<dbReference type="PANTHER" id="PTHR43157:SF31">
    <property type="entry name" value="PHOSPHATIDYLINOSITOL-GLYCAN BIOSYNTHESIS CLASS F PROTEIN"/>
    <property type="match status" value="1"/>
</dbReference>
<gene>
    <name evidence="2" type="ORF">N0V91_006100</name>
</gene>
<comment type="caution">
    <text evidence="2">The sequence shown here is derived from an EMBL/GenBank/DDBJ whole genome shotgun (WGS) entry which is preliminary data.</text>
</comment>
<dbReference type="PRINTS" id="PR00081">
    <property type="entry name" value="GDHRDH"/>
</dbReference>
<protein>
    <submittedName>
        <fullName evidence="2">Uncharacterized protein</fullName>
    </submittedName>
</protein>
<dbReference type="EMBL" id="JAPEVA010000045">
    <property type="protein sequence ID" value="KAJ4404197.1"/>
    <property type="molecule type" value="Genomic_DNA"/>
</dbReference>
<keyword evidence="3" id="KW-1185">Reference proteome</keyword>
<organism evidence="2 3">
    <name type="scientific">Didymella pomorum</name>
    <dbReference type="NCBI Taxonomy" id="749634"/>
    <lineage>
        <taxon>Eukaryota</taxon>
        <taxon>Fungi</taxon>
        <taxon>Dikarya</taxon>
        <taxon>Ascomycota</taxon>
        <taxon>Pezizomycotina</taxon>
        <taxon>Dothideomycetes</taxon>
        <taxon>Pleosporomycetidae</taxon>
        <taxon>Pleosporales</taxon>
        <taxon>Pleosporineae</taxon>
        <taxon>Didymellaceae</taxon>
        <taxon>Didymella</taxon>
    </lineage>
</organism>
<evidence type="ECO:0000313" key="2">
    <source>
        <dbReference type="EMBL" id="KAJ4404197.1"/>
    </source>
</evidence>
<dbReference type="Pfam" id="PF00106">
    <property type="entry name" value="adh_short"/>
    <property type="match status" value="1"/>
</dbReference>
<proteinExistence type="predicted"/>
<accession>A0A9W8ZD67</accession>
<dbReference type="PANTHER" id="PTHR43157">
    <property type="entry name" value="PHOSPHATIDYLINOSITOL-GLYCAN BIOSYNTHESIS CLASS F PROTEIN-RELATED"/>
    <property type="match status" value="1"/>
</dbReference>
<reference evidence="2" key="1">
    <citation type="submission" date="2022-10" db="EMBL/GenBank/DDBJ databases">
        <title>Tapping the CABI collections for fungal endophytes: first genome assemblies for Collariella, Neodidymelliopsis, Ascochyta clinopodiicola, Didymella pomorum, Didymosphaeria variabile, Neocosmospora piperis and Neocucurbitaria cava.</title>
        <authorList>
            <person name="Hill R."/>
        </authorList>
    </citation>
    <scope>NUCLEOTIDE SEQUENCE</scope>
    <source>
        <strain evidence="2">IMI 355091</strain>
    </source>
</reference>
<dbReference type="Gene3D" id="3.40.50.720">
    <property type="entry name" value="NAD(P)-binding Rossmann-like Domain"/>
    <property type="match status" value="1"/>
</dbReference>
<dbReference type="InterPro" id="IPR036291">
    <property type="entry name" value="NAD(P)-bd_dom_sf"/>
</dbReference>
<evidence type="ECO:0000313" key="3">
    <source>
        <dbReference type="Proteomes" id="UP001140510"/>
    </source>
</evidence>
<dbReference type="InterPro" id="IPR002347">
    <property type="entry name" value="SDR_fam"/>
</dbReference>
<dbReference type="GO" id="GO:0016491">
    <property type="term" value="F:oxidoreductase activity"/>
    <property type="evidence" value="ECO:0007669"/>
    <property type="project" value="UniProtKB-KW"/>
</dbReference>
<dbReference type="AlphaFoldDB" id="A0A9W8ZD67"/>
<keyword evidence="1" id="KW-0560">Oxidoreductase</keyword>
<sequence>MSQSIVGILLRQFFNSVPKPEGSCAGKTVIVTGSNIGLGFEAARHFTRLGASKVIMAVRSLEKGEGAKKNIERTTGVKNVVEVWQLDMSSYKSVLDFAARAEKELERLDIALLNAGISAGKFEIFEQDESTVTVNVVSTFLLALALLPKLKATSAKFNIRPNLTIVASDVHFVTQFKEKDVPEGKIFAKLNEVTDDMQERYFISKMMEVLVVRAWADRKPASQIPVTINFVNPGYCKSALTRDMPFAMKVVQTIMDPIFARTTEQGSRTLVHAASAGAESHGQYMSNCQVAPVAPLVTSAVGYQTQNRVWAELSQKLEGIRPGITSNL</sequence>
<dbReference type="OrthoDB" id="542013at2759"/>
<dbReference type="Proteomes" id="UP001140510">
    <property type="component" value="Unassembled WGS sequence"/>
</dbReference>
<evidence type="ECO:0000256" key="1">
    <source>
        <dbReference type="ARBA" id="ARBA00023002"/>
    </source>
</evidence>